<dbReference type="EMBL" id="JBHMFA010000001">
    <property type="protein sequence ID" value="MFB9104059.1"/>
    <property type="molecule type" value="Genomic_DNA"/>
</dbReference>
<evidence type="ECO:0000259" key="3">
    <source>
        <dbReference type="Pfam" id="PF13649"/>
    </source>
</evidence>
<dbReference type="SUPFAM" id="SSF53335">
    <property type="entry name" value="S-adenosyl-L-methionine-dependent methyltransferases"/>
    <property type="match status" value="1"/>
</dbReference>
<dbReference type="InterPro" id="IPR041698">
    <property type="entry name" value="Methyltransf_25"/>
</dbReference>
<dbReference type="Pfam" id="PF13649">
    <property type="entry name" value="Methyltransf_25"/>
    <property type="match status" value="1"/>
</dbReference>
<dbReference type="CDD" id="cd02440">
    <property type="entry name" value="AdoMet_MTases"/>
    <property type="match status" value="1"/>
</dbReference>
<dbReference type="GO" id="GO:0032259">
    <property type="term" value="P:methylation"/>
    <property type="evidence" value="ECO:0007669"/>
    <property type="project" value="UniProtKB-KW"/>
</dbReference>
<name>A0ABV5GWP1_9FLAO</name>
<evidence type="ECO:0000256" key="1">
    <source>
        <dbReference type="ARBA" id="ARBA00022603"/>
    </source>
</evidence>
<dbReference type="PANTHER" id="PTHR43861">
    <property type="entry name" value="TRANS-ACONITATE 2-METHYLTRANSFERASE-RELATED"/>
    <property type="match status" value="1"/>
</dbReference>
<dbReference type="EC" id="2.1.1.64" evidence="4"/>
<accession>A0ABV5GWP1</accession>
<dbReference type="Proteomes" id="UP001589590">
    <property type="component" value="Unassembled WGS sequence"/>
</dbReference>
<evidence type="ECO:0000313" key="4">
    <source>
        <dbReference type="EMBL" id="MFB9104059.1"/>
    </source>
</evidence>
<dbReference type="EC" id="2.1.1.222" evidence="4"/>
<gene>
    <name evidence="4" type="ORF">ACFFU1_04035</name>
</gene>
<dbReference type="Gene3D" id="3.40.50.150">
    <property type="entry name" value="Vaccinia Virus protein VP39"/>
    <property type="match status" value="1"/>
</dbReference>
<dbReference type="GO" id="GO:0102208">
    <property type="term" value="F:2-polyprenyl-6-hydroxyphenol methylase activity"/>
    <property type="evidence" value="ECO:0007669"/>
    <property type="project" value="UniProtKB-EC"/>
</dbReference>
<reference evidence="4 5" key="1">
    <citation type="submission" date="2024-09" db="EMBL/GenBank/DDBJ databases">
        <authorList>
            <person name="Sun Q."/>
            <person name="Mori K."/>
        </authorList>
    </citation>
    <scope>NUCLEOTIDE SEQUENCE [LARGE SCALE GENOMIC DNA]</scope>
    <source>
        <strain evidence="4 5">CECT 8300</strain>
    </source>
</reference>
<dbReference type="RefSeq" id="WP_290268365.1">
    <property type="nucleotide sequence ID" value="NZ_JAUFQP010000004.1"/>
</dbReference>
<proteinExistence type="predicted"/>
<comment type="caution">
    <text evidence="4">The sequence shown here is derived from an EMBL/GenBank/DDBJ whole genome shotgun (WGS) entry which is preliminary data.</text>
</comment>
<feature type="domain" description="Methyltransferase" evidence="3">
    <location>
        <begin position="45"/>
        <end position="140"/>
    </location>
</feature>
<keyword evidence="2 4" id="KW-0808">Transferase</keyword>
<protein>
    <submittedName>
        <fullName evidence="4">Class I SAM-dependent methyltransferase</fullName>
        <ecNumber evidence="4">2.1.1.222</ecNumber>
        <ecNumber evidence="4">2.1.1.64</ecNumber>
    </submittedName>
</protein>
<dbReference type="InterPro" id="IPR029063">
    <property type="entry name" value="SAM-dependent_MTases_sf"/>
</dbReference>
<sequence>MDNDFDIAATKYDATFTFSNIGKAQRHRVYKYIKPIIQTETQLNILELNCGTGEDAICFSKLGHQVIATDISEAMIAVSKAKKHSSNLKFIVQDINTLHETSFNQKFDFIFSNFGGLNCLSKPQLEQFLKSAKKLLTPSGKLVLVIMPKKCLWENLYFSLKGDFKKAIRRNTSKSLEVHVDGVTVKTWYYNPEDIINLTTNRFYINKIKPIGLAIPPSYLENSILTKKVVLSIFKGIDAIATPTFLAKYADHFLIELQLK</sequence>
<evidence type="ECO:0000256" key="2">
    <source>
        <dbReference type="ARBA" id="ARBA00022679"/>
    </source>
</evidence>
<organism evidence="4 5">
    <name type="scientific">Algibacter miyuki</name>
    <dbReference type="NCBI Taxonomy" id="1306933"/>
    <lineage>
        <taxon>Bacteria</taxon>
        <taxon>Pseudomonadati</taxon>
        <taxon>Bacteroidota</taxon>
        <taxon>Flavobacteriia</taxon>
        <taxon>Flavobacteriales</taxon>
        <taxon>Flavobacteriaceae</taxon>
        <taxon>Algibacter</taxon>
    </lineage>
</organism>
<keyword evidence="1 4" id="KW-0489">Methyltransferase</keyword>
<keyword evidence="5" id="KW-1185">Reference proteome</keyword>
<dbReference type="PANTHER" id="PTHR43861:SF1">
    <property type="entry name" value="TRANS-ACONITATE 2-METHYLTRANSFERASE"/>
    <property type="match status" value="1"/>
</dbReference>
<dbReference type="GO" id="GO:0061542">
    <property type="term" value="F:3-demethylubiquinol 3-O-methyltransferase activity"/>
    <property type="evidence" value="ECO:0007669"/>
    <property type="project" value="UniProtKB-EC"/>
</dbReference>
<evidence type="ECO:0000313" key="5">
    <source>
        <dbReference type="Proteomes" id="UP001589590"/>
    </source>
</evidence>